<dbReference type="eggNOG" id="COG0848">
    <property type="taxonomic scope" value="Bacteria"/>
</dbReference>
<proteinExistence type="inferred from homology"/>
<evidence type="ECO:0000313" key="10">
    <source>
        <dbReference type="Proteomes" id="UP000024547"/>
    </source>
</evidence>
<evidence type="ECO:0000313" key="9">
    <source>
        <dbReference type="EMBL" id="KCZ65259.1"/>
    </source>
</evidence>
<dbReference type="GO" id="GO:0005886">
    <property type="term" value="C:plasma membrane"/>
    <property type="evidence" value="ECO:0007669"/>
    <property type="project" value="UniProtKB-SubCell"/>
</dbReference>
<dbReference type="GeneID" id="92499476"/>
<comment type="similarity">
    <text evidence="2 7">Belongs to the ExbD/TolR family.</text>
</comment>
<comment type="subcellular location">
    <subcellularLocation>
        <location evidence="1">Cell membrane</location>
        <topology evidence="1">Single-pass membrane protein</topology>
    </subcellularLocation>
    <subcellularLocation>
        <location evidence="7">Cell membrane</location>
        <topology evidence="7">Single-pass type II membrane protein</topology>
    </subcellularLocation>
</comment>
<dbReference type="Pfam" id="PF02472">
    <property type="entry name" value="ExbD"/>
    <property type="match status" value="1"/>
</dbReference>
<keyword evidence="3" id="KW-1003">Cell membrane</keyword>
<evidence type="ECO:0000256" key="5">
    <source>
        <dbReference type="ARBA" id="ARBA00022989"/>
    </source>
</evidence>
<dbReference type="PANTHER" id="PTHR30558:SF7">
    <property type="entry name" value="TOL-PAL SYSTEM PROTEIN TOLR"/>
    <property type="match status" value="1"/>
</dbReference>
<evidence type="ECO:0000256" key="6">
    <source>
        <dbReference type="ARBA" id="ARBA00023136"/>
    </source>
</evidence>
<dbReference type="PANTHER" id="PTHR30558">
    <property type="entry name" value="EXBD MEMBRANE COMPONENT OF PMF-DRIVEN MACROMOLECULE IMPORT SYSTEM"/>
    <property type="match status" value="1"/>
</dbReference>
<accession>A0A059EBE6</accession>
<dbReference type="Gene3D" id="3.30.420.270">
    <property type="match status" value="1"/>
</dbReference>
<dbReference type="InterPro" id="IPR003400">
    <property type="entry name" value="ExbD"/>
</dbReference>
<protein>
    <recommendedName>
        <fullName evidence="11">Biopolymer transporter ExbD</fullName>
    </recommendedName>
</protein>
<evidence type="ECO:0000256" key="7">
    <source>
        <dbReference type="RuleBase" id="RU003879"/>
    </source>
</evidence>
<keyword evidence="7" id="KW-0653">Protein transport</keyword>
<evidence type="ECO:0008006" key="11">
    <source>
        <dbReference type="Google" id="ProtNLM"/>
    </source>
</evidence>
<dbReference type="PATRIC" id="fig|1280948.3.peg.480"/>
<dbReference type="GO" id="GO:0022857">
    <property type="term" value="F:transmembrane transporter activity"/>
    <property type="evidence" value="ECO:0007669"/>
    <property type="project" value="InterPro"/>
</dbReference>
<evidence type="ECO:0000256" key="3">
    <source>
        <dbReference type="ARBA" id="ARBA00022475"/>
    </source>
</evidence>
<keyword evidence="4 7" id="KW-0812">Transmembrane</keyword>
<gene>
    <name evidence="9" type="ORF">HY36_02430</name>
</gene>
<keyword evidence="7" id="KW-0813">Transport</keyword>
<name>A0A059EBE6_9PROT</name>
<dbReference type="Proteomes" id="UP000024547">
    <property type="component" value="Unassembled WGS sequence"/>
</dbReference>
<evidence type="ECO:0000256" key="8">
    <source>
        <dbReference type="SAM" id="Phobius"/>
    </source>
</evidence>
<evidence type="ECO:0000256" key="4">
    <source>
        <dbReference type="ARBA" id="ARBA00022692"/>
    </source>
</evidence>
<dbReference type="OrthoDB" id="9798629at2"/>
<evidence type="ECO:0000256" key="2">
    <source>
        <dbReference type="ARBA" id="ARBA00005811"/>
    </source>
</evidence>
<feature type="transmembrane region" description="Helical" evidence="8">
    <location>
        <begin position="28"/>
        <end position="47"/>
    </location>
</feature>
<dbReference type="AlphaFoldDB" id="A0A059EBE6"/>
<dbReference type="EMBL" id="AWFH01000001">
    <property type="protein sequence ID" value="KCZ65259.1"/>
    <property type="molecule type" value="Genomic_DNA"/>
</dbReference>
<dbReference type="GO" id="GO:0015031">
    <property type="term" value="P:protein transport"/>
    <property type="evidence" value="ECO:0007669"/>
    <property type="project" value="UniProtKB-KW"/>
</dbReference>
<organism evidence="9 10">
    <name type="scientific">Hyphomonas atlantica</name>
    <dbReference type="NCBI Taxonomy" id="1280948"/>
    <lineage>
        <taxon>Bacteria</taxon>
        <taxon>Pseudomonadati</taxon>
        <taxon>Pseudomonadota</taxon>
        <taxon>Alphaproteobacteria</taxon>
        <taxon>Hyphomonadales</taxon>
        <taxon>Hyphomonadaceae</taxon>
        <taxon>Hyphomonas</taxon>
    </lineage>
</organism>
<dbReference type="STRING" id="1280948.HY36_02430"/>
<sequence length="146" mass="15886">MGLILGSGGKGGRRGRRALNAEINVTPFVDVMLVLLIVFMITAPLLVRGEEVNLPKTSSGPIKTEPNDDPLAISIRENGDVFIQTTLVEDVSTLGPQLQAIIGEGYEQPIYLRGDENTPYGRIMEVTAEIRAAGYTRVSFVTEQKK</sequence>
<evidence type="ECO:0000256" key="1">
    <source>
        <dbReference type="ARBA" id="ARBA00004162"/>
    </source>
</evidence>
<dbReference type="RefSeq" id="WP_035547659.1">
    <property type="nucleotide sequence ID" value="NZ_AWFH01000001.1"/>
</dbReference>
<keyword evidence="5 8" id="KW-1133">Transmembrane helix</keyword>
<keyword evidence="6 8" id="KW-0472">Membrane</keyword>
<comment type="caution">
    <text evidence="9">The sequence shown here is derived from an EMBL/GenBank/DDBJ whole genome shotgun (WGS) entry which is preliminary data.</text>
</comment>
<reference evidence="9 10" key="1">
    <citation type="journal article" date="2014" name="Antonie Van Leeuwenhoek">
        <title>Hyphomonas beringensis sp. nov. and Hyphomonas chukchiensis sp. nov., isolated from surface seawater of the Bering Sea and Chukchi Sea.</title>
        <authorList>
            <person name="Li C."/>
            <person name="Lai Q."/>
            <person name="Li G."/>
            <person name="Dong C."/>
            <person name="Wang J."/>
            <person name="Liao Y."/>
            <person name="Shao Z."/>
        </authorList>
    </citation>
    <scope>NUCLEOTIDE SEQUENCE [LARGE SCALE GENOMIC DNA]</scope>
    <source>
        <strain evidence="9 10">22II1-22F38</strain>
    </source>
</reference>
<keyword evidence="10" id="KW-1185">Reference proteome</keyword>